<dbReference type="SUPFAM" id="SSF53850">
    <property type="entry name" value="Periplasmic binding protein-like II"/>
    <property type="match status" value="1"/>
</dbReference>
<comment type="caution">
    <text evidence="5">The sequence shown here is derived from an EMBL/GenBank/DDBJ whole genome shotgun (WGS) entry which is preliminary data.</text>
</comment>
<dbReference type="AlphaFoldDB" id="A0A2T0QFF1"/>
<evidence type="ECO:0000256" key="4">
    <source>
        <dbReference type="SAM" id="SignalP"/>
    </source>
</evidence>
<accession>A0A2T0QFF1</accession>
<comment type="similarity">
    <text evidence="1">Belongs to the bacterial solute-binding protein 1 family.</text>
</comment>
<proteinExistence type="inferred from homology"/>
<dbReference type="Gene3D" id="3.40.190.10">
    <property type="entry name" value="Periplasmic binding protein-like II"/>
    <property type="match status" value="2"/>
</dbReference>
<dbReference type="PANTHER" id="PTHR30061:SF50">
    <property type="entry name" value="MALTOSE_MALTODEXTRIN-BINDING PERIPLASMIC PROTEIN"/>
    <property type="match status" value="1"/>
</dbReference>
<evidence type="ECO:0000256" key="2">
    <source>
        <dbReference type="ARBA" id="ARBA00022448"/>
    </source>
</evidence>
<gene>
    <name evidence="5" type="ORF">CLV72_1011245</name>
</gene>
<evidence type="ECO:0000313" key="6">
    <source>
        <dbReference type="Proteomes" id="UP000237846"/>
    </source>
</evidence>
<dbReference type="GO" id="GO:0042956">
    <property type="term" value="P:maltodextrin transmembrane transport"/>
    <property type="evidence" value="ECO:0007669"/>
    <property type="project" value="TreeGrafter"/>
</dbReference>
<organism evidence="5 6">
    <name type="scientific">Allonocardiopsis opalescens</name>
    <dbReference type="NCBI Taxonomy" id="1144618"/>
    <lineage>
        <taxon>Bacteria</taxon>
        <taxon>Bacillati</taxon>
        <taxon>Actinomycetota</taxon>
        <taxon>Actinomycetes</taxon>
        <taxon>Streptosporangiales</taxon>
        <taxon>Allonocardiopsis</taxon>
    </lineage>
</organism>
<dbReference type="InterPro" id="IPR006059">
    <property type="entry name" value="SBP"/>
</dbReference>
<dbReference type="GO" id="GO:1901982">
    <property type="term" value="F:maltose binding"/>
    <property type="evidence" value="ECO:0007669"/>
    <property type="project" value="TreeGrafter"/>
</dbReference>
<name>A0A2T0QFF1_9ACTN</name>
<sequence length="441" mass="47925">MERVERLMPAKIAAVAAALLFAAACGGGAPEGGNAAAGGELDPADAPENLTIWVMGSAQEPLNDFLQNEVGGQFQETYPDTEITVEWIPWDGYADQFQTALAAGEGPDIVEIGNDQNALWASSGALTDITELVGAWDETPNLNPEMLEYAAYDGVQYGVPWYGGVRTLWYRADWLRELGYEPPETWADVEEVAEAIEAEYDVPGFGAPSRFQNGLWSLIWSTGGELAVQNEDGSWEGQIDSPEAVEAFEWWASLTESEISPQSYVGENELIPLADMANGQLGMYIDGSWAIGQMEEQNDEFIEDLAPGVIPGRDGMAPAMAGGSNLSVWANSASPEFAFEFITLLNNQENAARWSELAGFFPAYPALLEDERYQTDPMLAAGARQMTDVRFPPNTPNWAYATQDLDLFHVASLRIAEGEDAATVLGEVNAELTEALNRPIE</sequence>
<evidence type="ECO:0000256" key="1">
    <source>
        <dbReference type="ARBA" id="ARBA00008520"/>
    </source>
</evidence>
<dbReference type="Proteomes" id="UP000237846">
    <property type="component" value="Unassembled WGS sequence"/>
</dbReference>
<keyword evidence="3 4" id="KW-0732">Signal</keyword>
<dbReference type="Pfam" id="PF01547">
    <property type="entry name" value="SBP_bac_1"/>
    <property type="match status" value="1"/>
</dbReference>
<evidence type="ECO:0000256" key="3">
    <source>
        <dbReference type="ARBA" id="ARBA00022729"/>
    </source>
</evidence>
<dbReference type="GO" id="GO:0015768">
    <property type="term" value="P:maltose transport"/>
    <property type="evidence" value="ECO:0007669"/>
    <property type="project" value="TreeGrafter"/>
</dbReference>
<evidence type="ECO:0000313" key="5">
    <source>
        <dbReference type="EMBL" id="PRY02642.1"/>
    </source>
</evidence>
<dbReference type="PROSITE" id="PS51257">
    <property type="entry name" value="PROKAR_LIPOPROTEIN"/>
    <property type="match status" value="1"/>
</dbReference>
<feature type="signal peptide" evidence="4">
    <location>
        <begin position="1"/>
        <end position="29"/>
    </location>
</feature>
<dbReference type="PANTHER" id="PTHR30061">
    <property type="entry name" value="MALTOSE-BINDING PERIPLASMIC PROTEIN"/>
    <property type="match status" value="1"/>
</dbReference>
<feature type="chain" id="PRO_5015634795" evidence="4">
    <location>
        <begin position="30"/>
        <end position="441"/>
    </location>
</feature>
<keyword evidence="6" id="KW-1185">Reference proteome</keyword>
<dbReference type="RefSeq" id="WP_342755650.1">
    <property type="nucleotide sequence ID" value="NZ_PVZC01000001.1"/>
</dbReference>
<keyword evidence="2" id="KW-0813">Transport</keyword>
<dbReference type="GO" id="GO:0055052">
    <property type="term" value="C:ATP-binding cassette (ABC) transporter complex, substrate-binding subunit-containing"/>
    <property type="evidence" value="ECO:0007669"/>
    <property type="project" value="TreeGrafter"/>
</dbReference>
<protein>
    <submittedName>
        <fullName evidence="5">N,N'-diacetylchitobiose transport system substrate-binding protein</fullName>
    </submittedName>
</protein>
<dbReference type="EMBL" id="PVZC01000001">
    <property type="protein sequence ID" value="PRY02642.1"/>
    <property type="molecule type" value="Genomic_DNA"/>
</dbReference>
<reference evidence="5 6" key="1">
    <citation type="submission" date="2018-03" db="EMBL/GenBank/DDBJ databases">
        <title>Genomic Encyclopedia of Archaeal and Bacterial Type Strains, Phase II (KMG-II): from individual species to whole genera.</title>
        <authorList>
            <person name="Goeker M."/>
        </authorList>
    </citation>
    <scope>NUCLEOTIDE SEQUENCE [LARGE SCALE GENOMIC DNA]</scope>
    <source>
        <strain evidence="5 6">DSM 45601</strain>
    </source>
</reference>